<gene>
    <name evidence="1" type="ORF">RBR11_01210</name>
</gene>
<sequence>MIYIGLATHGSRRDGVHRRLKQYRRTGAGTADTHGGGVWIFQLEDAANLIVCWRAADDESDAFVAALEHHLIADFAARPEHGRRPFANRKD</sequence>
<accession>A0ABU0XBP7</accession>
<keyword evidence="2" id="KW-1185">Reference proteome</keyword>
<proteinExistence type="predicted"/>
<evidence type="ECO:0000313" key="1">
    <source>
        <dbReference type="EMBL" id="MDQ4212531.1"/>
    </source>
</evidence>
<evidence type="ECO:0008006" key="3">
    <source>
        <dbReference type="Google" id="ProtNLM"/>
    </source>
</evidence>
<dbReference type="Proteomes" id="UP001230289">
    <property type="component" value="Unassembled WGS sequence"/>
</dbReference>
<dbReference type="RefSeq" id="WP_308487466.1">
    <property type="nucleotide sequence ID" value="NZ_JAVFCB010000001.1"/>
</dbReference>
<protein>
    <recommendedName>
        <fullName evidence="3">GIY-YIG domain-containing protein</fullName>
    </recommendedName>
</protein>
<name>A0ABU0XBP7_9MICO</name>
<evidence type="ECO:0000313" key="2">
    <source>
        <dbReference type="Proteomes" id="UP001230289"/>
    </source>
</evidence>
<comment type="caution">
    <text evidence="1">The sequence shown here is derived from an EMBL/GenBank/DDBJ whole genome shotgun (WGS) entry which is preliminary data.</text>
</comment>
<dbReference type="EMBL" id="JAVFCB010000001">
    <property type="protein sequence ID" value="MDQ4212531.1"/>
    <property type="molecule type" value="Genomic_DNA"/>
</dbReference>
<reference evidence="1 2" key="1">
    <citation type="submission" date="2023-08" db="EMBL/GenBank/DDBJ databases">
        <title>Microbacterium sp. nov., isolated from a waste landfill.</title>
        <authorList>
            <person name="Wen W."/>
        </authorList>
    </citation>
    <scope>NUCLEOTIDE SEQUENCE [LARGE SCALE GENOMIC DNA]</scope>
    <source>
        <strain evidence="1 2">ASV81</strain>
    </source>
</reference>
<organism evidence="1 2">
    <name type="scientific">Microbacterium capsulatum</name>
    <dbReference type="NCBI Taxonomy" id="3041921"/>
    <lineage>
        <taxon>Bacteria</taxon>
        <taxon>Bacillati</taxon>
        <taxon>Actinomycetota</taxon>
        <taxon>Actinomycetes</taxon>
        <taxon>Micrococcales</taxon>
        <taxon>Microbacteriaceae</taxon>
        <taxon>Microbacterium</taxon>
    </lineage>
</organism>